<comment type="cofactor">
    <cofactor evidence="1">
        <name>Cu(2+)</name>
        <dbReference type="ChEBI" id="CHEBI:29036"/>
    </cofactor>
</comment>
<comment type="catalytic activity">
    <reaction evidence="11">
        <text>[(1-&gt;4)-beta-D-glucosyl]n+m + reduced acceptor + O2 = 4-dehydro-beta-D-glucosyl-[(1-&gt;4)-beta-D-glucosyl]n-1 + [(1-&gt;4)-beta-D-glucosyl]m + acceptor + H2O.</text>
        <dbReference type="EC" id="1.14.99.56"/>
    </reaction>
</comment>
<keyword evidence="7" id="KW-1015">Disulfide bond</keyword>
<keyword evidence="9" id="KW-0624">Polysaccharide degradation</keyword>
<dbReference type="PANTHER" id="PTHR33353">
    <property type="entry name" value="PUTATIVE (AFU_ORTHOLOGUE AFUA_1G12560)-RELATED"/>
    <property type="match status" value="1"/>
</dbReference>
<evidence type="ECO:0000256" key="12">
    <source>
        <dbReference type="ARBA" id="ARBA00047174"/>
    </source>
</evidence>
<evidence type="ECO:0000256" key="11">
    <source>
        <dbReference type="ARBA" id="ARBA00045077"/>
    </source>
</evidence>
<feature type="compositionally biased region" description="Low complexity" evidence="13">
    <location>
        <begin position="319"/>
        <end position="328"/>
    </location>
</feature>
<keyword evidence="8" id="KW-0119">Carbohydrate metabolism</keyword>
<evidence type="ECO:0000256" key="8">
    <source>
        <dbReference type="ARBA" id="ARBA00023277"/>
    </source>
</evidence>
<dbReference type="EC" id="1.14.99.56" evidence="12"/>
<evidence type="ECO:0000256" key="14">
    <source>
        <dbReference type="SAM" id="SignalP"/>
    </source>
</evidence>
<organism evidence="16 17">
    <name type="scientific">Hohenbuehelia grisea</name>
    <dbReference type="NCBI Taxonomy" id="104357"/>
    <lineage>
        <taxon>Eukaryota</taxon>
        <taxon>Fungi</taxon>
        <taxon>Dikarya</taxon>
        <taxon>Basidiomycota</taxon>
        <taxon>Agaricomycotina</taxon>
        <taxon>Agaricomycetes</taxon>
        <taxon>Agaricomycetidae</taxon>
        <taxon>Agaricales</taxon>
        <taxon>Pleurotineae</taxon>
        <taxon>Pleurotaceae</taxon>
        <taxon>Hohenbuehelia</taxon>
    </lineage>
</organism>
<evidence type="ECO:0000313" key="17">
    <source>
        <dbReference type="Proteomes" id="UP001556367"/>
    </source>
</evidence>
<dbReference type="Proteomes" id="UP001556367">
    <property type="component" value="Unassembled WGS sequence"/>
</dbReference>
<keyword evidence="6" id="KW-0503">Monooxygenase</keyword>
<comment type="similarity">
    <text evidence="10">Belongs to the polysaccharide monooxygenase AA9 family.</text>
</comment>
<sequence>MLYLSLLPLALSLPAFVSAHGFVRSVTIGNKLFEGNVPNAQTKPSAVRQINDVSPVKGAANRAMNCGPSAKPGSLSLKVSPGDNIAFDWAGGDQGNWPHNTGPMLTYMASCGDVTCDKFDAINAKWFKVQQVGRKDNGKWAQEDLMSGQKAELTLPANIAPGNYLIRHEIIGLHLAETVGGAEFYPSCSQLIVGGSGTGVPKPSELVSFPGAYTDNDAGIFLKNAFNPSVEYIFPGPPIASFIEGSSPQRASAAAAPSVTVAATANSAGPLSPATVTVTVTAPAAPSGSPANAPALPTRAPAAAPAAVASGSRNVAAADASPSVSAQAKKPCHEHEKRAASVRPRRLSRVMRQLADDILF</sequence>
<name>A0ABR3JUL0_9AGAR</name>
<keyword evidence="3" id="KW-0136">Cellulose degradation</keyword>
<feature type="domain" description="Auxiliary Activity family 9 catalytic" evidence="15">
    <location>
        <begin position="20"/>
        <end position="223"/>
    </location>
</feature>
<feature type="chain" id="PRO_5045168935" description="lytic cellulose monooxygenase (C4-dehydrogenating)" evidence="14">
    <location>
        <begin position="20"/>
        <end position="360"/>
    </location>
</feature>
<evidence type="ECO:0000256" key="10">
    <source>
        <dbReference type="ARBA" id="ARBA00044502"/>
    </source>
</evidence>
<keyword evidence="5" id="KW-0186">Copper</keyword>
<evidence type="ECO:0000256" key="4">
    <source>
        <dbReference type="ARBA" id="ARBA00023002"/>
    </source>
</evidence>
<feature type="signal peptide" evidence="14">
    <location>
        <begin position="1"/>
        <end position="19"/>
    </location>
</feature>
<gene>
    <name evidence="16" type="ORF">HGRIS_014491</name>
</gene>
<dbReference type="EMBL" id="JASNQZ010000003">
    <property type="protein sequence ID" value="KAL0959212.1"/>
    <property type="molecule type" value="Genomic_DNA"/>
</dbReference>
<evidence type="ECO:0000256" key="7">
    <source>
        <dbReference type="ARBA" id="ARBA00023157"/>
    </source>
</evidence>
<evidence type="ECO:0000256" key="13">
    <source>
        <dbReference type="SAM" id="MobiDB-lite"/>
    </source>
</evidence>
<accession>A0ABR3JUL0</accession>
<keyword evidence="14" id="KW-0732">Signal</keyword>
<dbReference type="PANTHER" id="PTHR33353:SF6">
    <property type="entry name" value="ENDOGLUCANASE IV"/>
    <property type="match status" value="1"/>
</dbReference>
<evidence type="ECO:0000256" key="5">
    <source>
        <dbReference type="ARBA" id="ARBA00023008"/>
    </source>
</evidence>
<dbReference type="Pfam" id="PF03443">
    <property type="entry name" value="AA9"/>
    <property type="match status" value="1"/>
</dbReference>
<evidence type="ECO:0000259" key="15">
    <source>
        <dbReference type="Pfam" id="PF03443"/>
    </source>
</evidence>
<evidence type="ECO:0000256" key="2">
    <source>
        <dbReference type="ARBA" id="ARBA00022723"/>
    </source>
</evidence>
<comment type="caution">
    <text evidence="16">The sequence shown here is derived from an EMBL/GenBank/DDBJ whole genome shotgun (WGS) entry which is preliminary data.</text>
</comment>
<dbReference type="InterPro" id="IPR049892">
    <property type="entry name" value="AA9"/>
</dbReference>
<dbReference type="CDD" id="cd21175">
    <property type="entry name" value="LPMO_AA9"/>
    <property type="match status" value="1"/>
</dbReference>
<reference evidence="17" key="1">
    <citation type="submission" date="2024-06" db="EMBL/GenBank/DDBJ databases">
        <title>Multi-omics analyses provide insights into the biosynthesis of the anticancer antibiotic pleurotin in Hohenbuehelia grisea.</title>
        <authorList>
            <person name="Weaver J.A."/>
            <person name="Alberti F."/>
        </authorList>
    </citation>
    <scope>NUCLEOTIDE SEQUENCE [LARGE SCALE GENOMIC DNA]</scope>
    <source>
        <strain evidence="17">T-177</strain>
    </source>
</reference>
<evidence type="ECO:0000313" key="16">
    <source>
        <dbReference type="EMBL" id="KAL0959212.1"/>
    </source>
</evidence>
<evidence type="ECO:0000256" key="3">
    <source>
        <dbReference type="ARBA" id="ARBA00023001"/>
    </source>
</evidence>
<dbReference type="Gene3D" id="2.70.50.70">
    <property type="match status" value="1"/>
</dbReference>
<evidence type="ECO:0000256" key="9">
    <source>
        <dbReference type="ARBA" id="ARBA00023326"/>
    </source>
</evidence>
<dbReference type="InterPro" id="IPR005103">
    <property type="entry name" value="AA9_LPMO"/>
</dbReference>
<feature type="region of interest" description="Disordered" evidence="13">
    <location>
        <begin position="319"/>
        <end position="344"/>
    </location>
</feature>
<keyword evidence="4" id="KW-0560">Oxidoreductase</keyword>
<evidence type="ECO:0000256" key="1">
    <source>
        <dbReference type="ARBA" id="ARBA00001973"/>
    </source>
</evidence>
<keyword evidence="17" id="KW-1185">Reference proteome</keyword>
<protein>
    <recommendedName>
        <fullName evidence="12">lytic cellulose monooxygenase (C4-dehydrogenating)</fullName>
        <ecNumber evidence="12">1.14.99.56</ecNumber>
    </recommendedName>
</protein>
<proteinExistence type="inferred from homology"/>
<evidence type="ECO:0000256" key="6">
    <source>
        <dbReference type="ARBA" id="ARBA00023033"/>
    </source>
</evidence>
<keyword evidence="2" id="KW-0479">Metal-binding</keyword>